<dbReference type="EMBL" id="FQXS01000001">
    <property type="protein sequence ID" value="SHH33180.1"/>
    <property type="molecule type" value="Genomic_DNA"/>
</dbReference>
<gene>
    <name evidence="1" type="ORF">SAMN02745124_00149</name>
</gene>
<evidence type="ECO:0000313" key="1">
    <source>
        <dbReference type="EMBL" id="SHH33180.1"/>
    </source>
</evidence>
<proteinExistence type="predicted"/>
<organism evidence="1 2">
    <name type="scientific">Desulfofustis glycolicus DSM 9705</name>
    <dbReference type="NCBI Taxonomy" id="1121409"/>
    <lineage>
        <taxon>Bacteria</taxon>
        <taxon>Pseudomonadati</taxon>
        <taxon>Thermodesulfobacteriota</taxon>
        <taxon>Desulfobulbia</taxon>
        <taxon>Desulfobulbales</taxon>
        <taxon>Desulfocapsaceae</taxon>
        <taxon>Desulfofustis</taxon>
    </lineage>
</organism>
<dbReference type="OrthoDB" id="9895106at2"/>
<keyword evidence="2" id="KW-1185">Reference proteome</keyword>
<reference evidence="1 2" key="1">
    <citation type="submission" date="2016-11" db="EMBL/GenBank/DDBJ databases">
        <authorList>
            <person name="Jaros S."/>
            <person name="Januszkiewicz K."/>
            <person name="Wedrychowicz H."/>
        </authorList>
    </citation>
    <scope>NUCLEOTIDE SEQUENCE [LARGE SCALE GENOMIC DNA]</scope>
    <source>
        <strain evidence="1 2">DSM 9705</strain>
    </source>
</reference>
<dbReference type="AlphaFoldDB" id="A0A1M5S416"/>
<dbReference type="STRING" id="1121409.SAMN02745124_00149"/>
<dbReference type="Proteomes" id="UP000184139">
    <property type="component" value="Unassembled WGS sequence"/>
</dbReference>
<evidence type="ECO:0000313" key="2">
    <source>
        <dbReference type="Proteomes" id="UP000184139"/>
    </source>
</evidence>
<accession>A0A1M5S416</accession>
<dbReference type="RefSeq" id="WP_073372916.1">
    <property type="nucleotide sequence ID" value="NZ_FQXS01000001.1"/>
</dbReference>
<protein>
    <submittedName>
        <fullName evidence="1">Uncharacterized protein</fullName>
    </submittedName>
</protein>
<name>A0A1M5S416_9BACT</name>
<sequence length="100" mass="11089">MSIIPMMLQIGERSPIAHRHKLAGTVTVDGLPARRTIVAFDRRNLDYAGSTISDAETGKWDITNLNEFPERTLLVVAFDTTGYYNAEVADYITQVATVES</sequence>